<keyword evidence="3" id="KW-1185">Reference proteome</keyword>
<evidence type="ECO:0000313" key="2">
    <source>
        <dbReference type="EMBL" id="MDQ0290007.1"/>
    </source>
</evidence>
<proteinExistence type="predicted"/>
<dbReference type="PANTHER" id="PTHR43581">
    <property type="entry name" value="ATP/GTP PHOSPHATASE"/>
    <property type="match status" value="1"/>
</dbReference>
<comment type="caution">
    <text evidence="2">The sequence shown here is derived from an EMBL/GenBank/DDBJ whole genome shotgun (WGS) entry which is preliminary data.</text>
</comment>
<accession>A0AAE4AQ21</accession>
<organism evidence="2 3">
    <name type="scientific">Oligosphaera ethanolica</name>
    <dbReference type="NCBI Taxonomy" id="760260"/>
    <lineage>
        <taxon>Bacteria</taxon>
        <taxon>Pseudomonadati</taxon>
        <taxon>Lentisphaerota</taxon>
        <taxon>Oligosphaeria</taxon>
        <taxon>Oligosphaerales</taxon>
        <taxon>Oligosphaeraceae</taxon>
        <taxon>Oligosphaera</taxon>
    </lineage>
</organism>
<evidence type="ECO:0000313" key="3">
    <source>
        <dbReference type="Proteomes" id="UP001238163"/>
    </source>
</evidence>
<dbReference type="SUPFAM" id="SSF52540">
    <property type="entry name" value="P-loop containing nucleoside triphosphate hydrolases"/>
    <property type="match status" value="1"/>
</dbReference>
<dbReference type="InterPro" id="IPR027417">
    <property type="entry name" value="P-loop_NTPase"/>
</dbReference>
<evidence type="ECO:0000259" key="1">
    <source>
        <dbReference type="SMART" id="SM00382"/>
    </source>
</evidence>
<dbReference type="InterPro" id="IPR038729">
    <property type="entry name" value="Rad50/SbcC_AAA"/>
</dbReference>
<gene>
    <name evidence="2" type="ORF">J3R75_002114</name>
</gene>
<protein>
    <submittedName>
        <fullName evidence="2">ATPase</fullName>
    </submittedName>
</protein>
<feature type="domain" description="AAA+ ATPase" evidence="1">
    <location>
        <begin position="22"/>
        <end position="296"/>
    </location>
</feature>
<dbReference type="SMART" id="SM00382">
    <property type="entry name" value="AAA"/>
    <property type="match status" value="1"/>
</dbReference>
<dbReference type="InterPro" id="IPR003593">
    <property type="entry name" value="AAA+_ATPase"/>
</dbReference>
<reference evidence="2" key="1">
    <citation type="submission" date="2023-07" db="EMBL/GenBank/DDBJ databases">
        <title>Genomic Encyclopedia of Type Strains, Phase IV (KMG-IV): sequencing the most valuable type-strain genomes for metagenomic binning, comparative biology and taxonomic classification.</title>
        <authorList>
            <person name="Goeker M."/>
        </authorList>
    </citation>
    <scope>NUCLEOTIDE SEQUENCE</scope>
    <source>
        <strain evidence="2">DSM 24202</strain>
    </source>
</reference>
<dbReference type="Proteomes" id="UP001238163">
    <property type="component" value="Unassembled WGS sequence"/>
</dbReference>
<dbReference type="AlphaFoldDB" id="A0AAE4AQ21"/>
<sequence length="339" mass="38538">MKLTRLHCERFTAFDQLTVDFSKGINVFIGANGTGKTHLMKIAYAACDITKSKMSFPEKLCRVFLPSGRSIGRLVKRQQASSRAMVRVEREKESLQASFSNHTDKPELAKVTGQTKWMAKPLESVFIPVKEMLSNGPGFRSLYNQREIHFEEIYADILDRAYRPPLRGPTDKARKDLLTSLQKVIDGKVVVNNEEFFLRNKQGNLEFTLLAEGIRKLGLLWTLIQNGTLLEGSVLFWDEPETNLNPKLYGALVQIILALQQAGIQVFLATHDYVILKELDLRRGDHDKVLYHSLYHDEAGDVQCQSTAQYLDISPNAIAETFSDLYDREVRRSMGGIRK</sequence>
<dbReference type="Gene3D" id="3.40.50.300">
    <property type="entry name" value="P-loop containing nucleotide triphosphate hydrolases"/>
    <property type="match status" value="2"/>
</dbReference>
<dbReference type="InterPro" id="IPR003959">
    <property type="entry name" value="ATPase_AAA_core"/>
</dbReference>
<dbReference type="Pfam" id="PF13476">
    <property type="entry name" value="AAA_23"/>
    <property type="match status" value="1"/>
</dbReference>
<dbReference type="GO" id="GO:0016887">
    <property type="term" value="F:ATP hydrolysis activity"/>
    <property type="evidence" value="ECO:0007669"/>
    <property type="project" value="InterPro"/>
</dbReference>
<dbReference type="Pfam" id="PF13304">
    <property type="entry name" value="AAA_21"/>
    <property type="match status" value="1"/>
</dbReference>
<dbReference type="PANTHER" id="PTHR43581:SF2">
    <property type="entry name" value="EXCINUCLEASE ATPASE SUBUNIT"/>
    <property type="match status" value="1"/>
</dbReference>
<dbReference type="GO" id="GO:0006302">
    <property type="term" value="P:double-strand break repair"/>
    <property type="evidence" value="ECO:0007669"/>
    <property type="project" value="InterPro"/>
</dbReference>
<dbReference type="InterPro" id="IPR051396">
    <property type="entry name" value="Bact_Antivir_Def_Nuclease"/>
</dbReference>
<dbReference type="GO" id="GO:0005524">
    <property type="term" value="F:ATP binding"/>
    <property type="evidence" value="ECO:0007669"/>
    <property type="project" value="InterPro"/>
</dbReference>
<name>A0AAE4AQ21_9BACT</name>
<dbReference type="EMBL" id="JAUSVL010000001">
    <property type="protein sequence ID" value="MDQ0290007.1"/>
    <property type="molecule type" value="Genomic_DNA"/>
</dbReference>
<dbReference type="RefSeq" id="WP_307261439.1">
    <property type="nucleotide sequence ID" value="NZ_JAUSVL010000001.1"/>
</dbReference>